<evidence type="ECO:0000256" key="1">
    <source>
        <dbReference type="SAM" id="Phobius"/>
    </source>
</evidence>
<dbReference type="EMBL" id="CABGGS010000005">
    <property type="protein sequence ID" value="VUS37508.1"/>
    <property type="molecule type" value="Genomic_DNA"/>
</dbReference>
<evidence type="ECO:0000313" key="3">
    <source>
        <dbReference type="EMBL" id="VUS45689.1"/>
    </source>
</evidence>
<reference evidence="4 5" key="1">
    <citation type="submission" date="2019-07" db="EMBL/GenBank/DDBJ databases">
        <authorList>
            <person name="Brisse S."/>
            <person name="Rodrigues C."/>
            <person name="Thorpe H."/>
        </authorList>
    </citation>
    <scope>NUCLEOTIDE SEQUENCE [LARGE SCALE GENOMIC DNA]</scope>
    <source>
        <strain evidence="3">SB6408</strain>
        <strain evidence="2">SB6411</strain>
    </source>
</reference>
<proteinExistence type="predicted"/>
<dbReference type="Proteomes" id="UP000318370">
    <property type="component" value="Unassembled WGS sequence"/>
</dbReference>
<keyword evidence="1" id="KW-0812">Transmembrane</keyword>
<organism evidence="3 5">
    <name type="scientific">Klebsiella spallanzanii</name>
    <dbReference type="NCBI Taxonomy" id="2587528"/>
    <lineage>
        <taxon>Bacteria</taxon>
        <taxon>Pseudomonadati</taxon>
        <taxon>Pseudomonadota</taxon>
        <taxon>Gammaproteobacteria</taxon>
        <taxon>Enterobacterales</taxon>
        <taxon>Enterobacteriaceae</taxon>
        <taxon>Klebsiella/Raoultella group</taxon>
        <taxon>Klebsiella</taxon>
    </lineage>
</organism>
<dbReference type="EMBL" id="CABGHF010000005">
    <property type="protein sequence ID" value="VUS45689.1"/>
    <property type="molecule type" value="Genomic_DNA"/>
</dbReference>
<sequence>MGDKANRRMTPSALLTGQKEVRLMWSSSAILALNETRIFIATVNAILTPAINMSIYKAWTCRRVNIKKPLRRGEAILPMMLIGFNAPGLAHTIFIVFH</sequence>
<gene>
    <name evidence="3" type="ORF">SB6408_03837</name>
    <name evidence="2" type="ORF">SB6411_05169</name>
</gene>
<keyword evidence="4" id="KW-1185">Reference proteome</keyword>
<evidence type="ECO:0000313" key="5">
    <source>
        <dbReference type="Proteomes" id="UP000318370"/>
    </source>
</evidence>
<evidence type="ECO:0000313" key="2">
    <source>
        <dbReference type="EMBL" id="VUS37508.1"/>
    </source>
</evidence>
<feature type="transmembrane region" description="Helical" evidence="1">
    <location>
        <begin position="38"/>
        <end position="56"/>
    </location>
</feature>
<evidence type="ECO:0000313" key="4">
    <source>
        <dbReference type="Proteomes" id="UP000317652"/>
    </source>
</evidence>
<keyword evidence="1" id="KW-0472">Membrane</keyword>
<name>A0A564IM87_9ENTR</name>
<feature type="transmembrane region" description="Helical" evidence="1">
    <location>
        <begin position="76"/>
        <end position="97"/>
    </location>
</feature>
<keyword evidence="1" id="KW-1133">Transmembrane helix</keyword>
<accession>A0A564IM87</accession>
<dbReference type="Proteomes" id="UP000317652">
    <property type="component" value="Unassembled WGS sequence"/>
</dbReference>
<dbReference type="AlphaFoldDB" id="A0A564IM87"/>
<protein>
    <submittedName>
        <fullName evidence="3">Uncharacterized protein</fullName>
    </submittedName>
</protein>